<feature type="chain" id="PRO_5008620807" evidence="1">
    <location>
        <begin position="20"/>
        <end position="1029"/>
    </location>
</feature>
<dbReference type="InterPro" id="IPR035234">
    <property type="entry name" value="IgGFc-bd_N"/>
</dbReference>
<dbReference type="STRING" id="651561.BBI00_00145"/>
<evidence type="ECO:0000313" key="4">
    <source>
        <dbReference type="Proteomes" id="UP000093432"/>
    </source>
</evidence>
<reference evidence="4" key="1">
    <citation type="submission" date="2016-07" db="EMBL/GenBank/DDBJ databases">
        <authorList>
            <person name="Florea S."/>
            <person name="Webb J.S."/>
            <person name="Jaromczyk J."/>
            <person name="Schardl C.L."/>
        </authorList>
    </citation>
    <scope>NUCLEOTIDE SEQUENCE [LARGE SCALE GENOMIC DNA]</scope>
    <source>
        <strain evidence="4">CC-VM-7</strain>
    </source>
</reference>
<dbReference type="AlphaFoldDB" id="A0A1B8ZMP4"/>
<protein>
    <submittedName>
        <fullName evidence="3">Gliding motility protein</fullName>
    </submittedName>
</protein>
<keyword evidence="1" id="KW-0732">Signal</keyword>
<dbReference type="NCBIfam" id="TIGR04131">
    <property type="entry name" value="Bac_Flav_CTERM"/>
    <property type="match status" value="1"/>
</dbReference>
<dbReference type="Pfam" id="PF17517">
    <property type="entry name" value="IgGFc_binding"/>
    <property type="match status" value="1"/>
</dbReference>
<feature type="signal peptide" evidence="1">
    <location>
        <begin position="1"/>
        <end position="19"/>
    </location>
</feature>
<accession>A0A1B8ZMP4</accession>
<proteinExistence type="predicted"/>
<dbReference type="Proteomes" id="UP000093432">
    <property type="component" value="Unassembled WGS sequence"/>
</dbReference>
<evidence type="ECO:0000259" key="2">
    <source>
        <dbReference type="Pfam" id="PF17517"/>
    </source>
</evidence>
<sequence length="1029" mass="110845">MKRILLIFILLLMASPACAQRDTDHWFAPMVASSTNGSPKQALYLSTDSTTPFPVSIYNNNTVIGTVTISKGNPQTFDVPWNLMTGQNTADAMSVKTRGLYLHGDLPFFATYRFSEINHGEILTSKGKAGIGNKFYAVYAPLMNNQSSQNFSCGILATEDNTQVKVSGYAMTTWFYNNFNGLTHPSITITLNKGQSYIFAGYANKPGNKDGFIGAKIESTKPVSVTNGNYHGQFGLAPPYNGEDIVMDQSVPVERLGQEFVMIKGMGNLLPEIEGAVIVATENNTEIRLNDNPTPVATLNEGQYYRVSAMNYIANGPSHLNMYIKASKNVYVYQLLSGIEDNDATEGFNYIPPLNCFLPTVIDEIGKIGELPYYTTFNPPLVVKLNILTQAGAAVTVNGIPTTAAQGPFPVTGTKDWVSYSVPNISGNVTVASTKAVTAGIIGGSGNLGYGGYFAGFNSIPVIKKSAGECIPGIVLEVESGFDHYQWNLNGNPIPGANSNTYTPTQGGSYTVSITKSTCTPLTTYPYKVYTCLTNTVKALNICSAGKPVTITPAFTNSTQIPVPGTVQIITPPANGTLTVNSTTGVLTYTANAGTTTDTFTYKFCGNDPDFTDCEQVKVNITVQPLILTDTTVKTCPTTTGTGIFDLTTANVGGPANVTKQYYPTLADLNAGINEIIPANAYSSVVPASVYVKVTTAEGCTANAKITLQFYPAPNIQNATLNGCFVPTNPSTGTFDLTSALVTTTVPVTKKYYPTLIDATNGTNEILTPANYISPNATVYVKVITANGCYDFAPITLNIIPPKPSPLLTDQYICPDAKITLNAGPGYTSYLWSTGATTPSITVSIGSYWVILTSGGCETKQLVKVMSVPVPKVKKVEVTHNTATITAEGGTPPYQYSRDGMIWQDSNVFTNLPRGKNNFYVKDSYNCSPVETQILVPNLINAITPNSDGINDTLDYSQLAFLKDLKFGIFNRYGQLIYSSEKSNTFKWDGTIGGNPVSSGTYWYEIKWADPETQNLVTYTGWILVKNRN</sequence>
<evidence type="ECO:0000313" key="3">
    <source>
        <dbReference type="EMBL" id="OCA72850.1"/>
    </source>
</evidence>
<gene>
    <name evidence="3" type="ORF">BBI00_00145</name>
</gene>
<feature type="domain" description="IgGFc-binding protein N-terminal" evidence="2">
    <location>
        <begin position="131"/>
        <end position="443"/>
    </location>
</feature>
<name>A0A1B8ZMP4_9FLAO</name>
<organism evidence="3 4">
    <name type="scientific">Chryseobacterium arthrosphaerae</name>
    <dbReference type="NCBI Taxonomy" id="651561"/>
    <lineage>
        <taxon>Bacteria</taxon>
        <taxon>Pseudomonadati</taxon>
        <taxon>Bacteroidota</taxon>
        <taxon>Flavobacteriia</taxon>
        <taxon>Flavobacteriales</taxon>
        <taxon>Weeksellaceae</taxon>
        <taxon>Chryseobacterium group</taxon>
        <taxon>Chryseobacterium</taxon>
    </lineage>
</organism>
<dbReference type="RefSeq" id="WP_065396865.1">
    <property type="nucleotide sequence ID" value="NZ_MAYG01000001.1"/>
</dbReference>
<dbReference type="OrthoDB" id="9765926at2"/>
<comment type="caution">
    <text evidence="3">The sequence shown here is derived from an EMBL/GenBank/DDBJ whole genome shotgun (WGS) entry which is preliminary data.</text>
</comment>
<evidence type="ECO:0000256" key="1">
    <source>
        <dbReference type="SAM" id="SignalP"/>
    </source>
</evidence>
<dbReference type="Pfam" id="PF13585">
    <property type="entry name" value="CHU_C"/>
    <property type="match status" value="1"/>
</dbReference>
<dbReference type="InterPro" id="IPR026341">
    <property type="entry name" value="T9SS_type_B"/>
</dbReference>
<dbReference type="EMBL" id="MAYG01000001">
    <property type="protein sequence ID" value="OCA72850.1"/>
    <property type="molecule type" value="Genomic_DNA"/>
</dbReference>